<dbReference type="NCBIfam" id="NF041559">
    <property type="entry name" value="BTH_I2691_fam"/>
    <property type="match status" value="1"/>
</dbReference>
<dbReference type="EMBL" id="CAADID010000025">
    <property type="protein sequence ID" value="VFR77566.1"/>
    <property type="molecule type" value="Genomic_DNA"/>
</dbReference>
<organism evidence="2">
    <name type="scientific">plant metagenome</name>
    <dbReference type="NCBI Taxonomy" id="1297885"/>
    <lineage>
        <taxon>unclassified sequences</taxon>
        <taxon>metagenomes</taxon>
        <taxon>organismal metagenomes</taxon>
    </lineage>
</organism>
<evidence type="ECO:0000313" key="2">
    <source>
        <dbReference type="EMBL" id="VFR45203.1"/>
    </source>
</evidence>
<gene>
    <name evidence="2" type="ORF">ANT2_0791</name>
    <name evidence="3" type="ORF">ANT3_0793</name>
</gene>
<evidence type="ECO:0000256" key="1">
    <source>
        <dbReference type="SAM" id="Phobius"/>
    </source>
</evidence>
<keyword evidence="1" id="KW-0472">Membrane</keyword>
<dbReference type="EMBL" id="CAADIG010000018">
    <property type="protein sequence ID" value="VFR45203.1"/>
    <property type="molecule type" value="Genomic_DNA"/>
</dbReference>
<keyword evidence="1" id="KW-0812">Transmembrane</keyword>
<sequence>MNQLSDYLGEKVIQHLFLVRAGIPDVDALNLVGLQAQYEGLNRRESLARVRTARSFLEANEAIARQRGTVALTEMWSRIRPIEGRQSTTNMRIGVVVGFIEIVSLTKTISAADKSAKEYFQIVASIASLSAAIIEIAIVPYQLLGKRSMGMQNWKLRGAGLAGVAAIITAGTDFAAGLKAYNENRLGTAALYGLKAGVGVGAAANALITAMVASAPFIKRLGERTGVRVLIFVGGTVSRWAAVSAVARVLGLVAGWKVAVVVTGIQILVWYFTPDDLEEWCETSAFGRQRFGKPFTDNKQQEEKFVAALESVG</sequence>
<dbReference type="InterPro" id="IPR048126">
    <property type="entry name" value="Toxin_VasX"/>
</dbReference>
<dbReference type="AlphaFoldDB" id="A0A484R4N9"/>
<proteinExistence type="predicted"/>
<accession>A0A484R4N9</accession>
<feature type="transmembrane region" description="Helical" evidence="1">
    <location>
        <begin position="253"/>
        <end position="272"/>
    </location>
</feature>
<reference evidence="2" key="1">
    <citation type="submission" date="2019-03" db="EMBL/GenBank/DDBJ databases">
        <authorList>
            <person name="Danneels B."/>
        </authorList>
    </citation>
    <scope>NUCLEOTIDE SEQUENCE</scope>
</reference>
<evidence type="ECO:0000313" key="3">
    <source>
        <dbReference type="EMBL" id="VFR77566.1"/>
    </source>
</evidence>
<keyword evidence="1" id="KW-1133">Transmembrane helix</keyword>
<name>A0A484R4N9_9ZZZZ</name>
<protein>
    <submittedName>
        <fullName evidence="2">Uncharacterized protein</fullName>
    </submittedName>
</protein>
<feature type="transmembrane region" description="Helical" evidence="1">
    <location>
        <begin position="156"/>
        <end position="176"/>
    </location>
</feature>
<feature type="transmembrane region" description="Helical" evidence="1">
    <location>
        <begin position="196"/>
        <end position="217"/>
    </location>
</feature>
<feature type="transmembrane region" description="Helical" evidence="1">
    <location>
        <begin position="119"/>
        <end position="144"/>
    </location>
</feature>